<accession>A0A7T7XP76</accession>
<keyword evidence="3" id="KW-1185">Reference proteome</keyword>
<dbReference type="InterPro" id="IPR000182">
    <property type="entry name" value="GNAT_dom"/>
</dbReference>
<evidence type="ECO:0000313" key="2">
    <source>
        <dbReference type="EMBL" id="QQO09970.1"/>
    </source>
</evidence>
<dbReference type="InterPro" id="IPR036527">
    <property type="entry name" value="SCP2_sterol-bd_dom_sf"/>
</dbReference>
<dbReference type="EMBL" id="CP067089">
    <property type="protein sequence ID" value="QQO09970.1"/>
    <property type="molecule type" value="Genomic_DNA"/>
</dbReference>
<evidence type="ECO:0000313" key="3">
    <source>
        <dbReference type="Proteomes" id="UP000595917"/>
    </source>
</evidence>
<dbReference type="Proteomes" id="UP000595917">
    <property type="component" value="Chromosome"/>
</dbReference>
<dbReference type="Pfam" id="PF17668">
    <property type="entry name" value="Acetyltransf_17"/>
    <property type="match status" value="1"/>
</dbReference>
<dbReference type="SUPFAM" id="SSF55729">
    <property type="entry name" value="Acyl-CoA N-acyltransferases (Nat)"/>
    <property type="match status" value="1"/>
</dbReference>
<dbReference type="AlphaFoldDB" id="A0A7T7XP76"/>
<protein>
    <submittedName>
        <fullName evidence="2">GNAT family N-acetyltransferase</fullName>
    </submittedName>
</protein>
<reference evidence="2" key="1">
    <citation type="submission" date="2021-01" db="EMBL/GenBank/DDBJ databases">
        <title>Description of Breznakiella homolactica.</title>
        <authorList>
            <person name="Song Y."/>
            <person name="Brune A."/>
        </authorList>
    </citation>
    <scope>NUCLEOTIDE SEQUENCE</scope>
    <source>
        <strain evidence="2">RmG30</strain>
    </source>
</reference>
<evidence type="ECO:0000259" key="1">
    <source>
        <dbReference type="PROSITE" id="PS51186"/>
    </source>
</evidence>
<dbReference type="PROSITE" id="PS51186">
    <property type="entry name" value="GNAT"/>
    <property type="match status" value="1"/>
</dbReference>
<dbReference type="InterPro" id="IPR051554">
    <property type="entry name" value="Acetyltransferase_Eis"/>
</dbReference>
<organism evidence="2 3">
    <name type="scientific">Breznakiella homolactica</name>
    <dbReference type="NCBI Taxonomy" id="2798577"/>
    <lineage>
        <taxon>Bacteria</taxon>
        <taxon>Pseudomonadati</taxon>
        <taxon>Spirochaetota</taxon>
        <taxon>Spirochaetia</taxon>
        <taxon>Spirochaetales</taxon>
        <taxon>Breznakiellaceae</taxon>
        <taxon>Breznakiella</taxon>
    </lineage>
</organism>
<dbReference type="Pfam" id="PF13527">
    <property type="entry name" value="Acetyltransf_9"/>
    <property type="match status" value="1"/>
</dbReference>
<dbReference type="GO" id="GO:0034069">
    <property type="term" value="F:aminoglycoside N-acetyltransferase activity"/>
    <property type="evidence" value="ECO:0007669"/>
    <property type="project" value="TreeGrafter"/>
</dbReference>
<dbReference type="CDD" id="cd04301">
    <property type="entry name" value="NAT_SF"/>
    <property type="match status" value="1"/>
</dbReference>
<feature type="domain" description="N-acetyltransferase" evidence="1">
    <location>
        <begin position="9"/>
        <end position="164"/>
    </location>
</feature>
<proteinExistence type="predicted"/>
<dbReference type="InterPro" id="IPR025559">
    <property type="entry name" value="Eis_dom"/>
</dbReference>
<name>A0A7T7XP76_9SPIR</name>
<dbReference type="PANTHER" id="PTHR37817:SF1">
    <property type="entry name" value="N-ACETYLTRANSFERASE EIS"/>
    <property type="match status" value="1"/>
</dbReference>
<dbReference type="Pfam" id="PF13530">
    <property type="entry name" value="SCP2_2"/>
    <property type="match status" value="1"/>
</dbReference>
<dbReference type="KEGG" id="bhc:JFL75_03385"/>
<dbReference type="RefSeq" id="WP_215627274.1">
    <property type="nucleotide sequence ID" value="NZ_CP067089.2"/>
</dbReference>
<dbReference type="Gene3D" id="3.40.630.30">
    <property type="match status" value="2"/>
</dbReference>
<dbReference type="PANTHER" id="PTHR37817">
    <property type="entry name" value="N-ACETYLTRANSFERASE EIS"/>
    <property type="match status" value="1"/>
</dbReference>
<dbReference type="SUPFAM" id="SSF55718">
    <property type="entry name" value="SCP-like"/>
    <property type="match status" value="1"/>
</dbReference>
<dbReference type="InterPro" id="IPR016181">
    <property type="entry name" value="Acyl_CoA_acyltransferase"/>
</dbReference>
<gene>
    <name evidence="2" type="ORF">JFL75_03385</name>
</gene>
<sequence>MSGSTNENMRVRKLGPDDLEQYNDLLRYAFQVTEEELQELGWEDDDIRQSKFPVLERASVLGAFDGDKLASQFAVYPLKMNIHGALCDMGFVTSVATYPEYTGMGLMSRLMRQSLTEMRDNGQCIAVLYPYSFPLYRHRGWEIISDKMSFHIKDTQLPKNIAVPGYVRRVDDDSPDFMKLHRDFALKTHGCILRNELAWEEYWRWDTDDTEIAVYYTEQDKPAGYMVYMLKDDIMHIKEMVYLDLEAWKGLWKYIGAHDSMIDAVDGNNYSGETIAFWLEDSDIKETVRPYIMGRIIDAERFLGQYRFINPGREETISFIVKDDFLEWNSRTFTVTLGKGAAPEIGGSGQGRTVGLSIATLTTMLLGYKRPGYLHTVERIEADSKTIEFLEGIIPREKPNISDYI</sequence>
<dbReference type="InterPro" id="IPR041380">
    <property type="entry name" value="Acetyltransf_17"/>
</dbReference>
<dbReference type="Gene3D" id="3.30.1050.10">
    <property type="entry name" value="SCP2 sterol-binding domain"/>
    <property type="match status" value="1"/>
</dbReference>
<dbReference type="GO" id="GO:0030649">
    <property type="term" value="P:aminoglycoside antibiotic catabolic process"/>
    <property type="evidence" value="ECO:0007669"/>
    <property type="project" value="TreeGrafter"/>
</dbReference>